<evidence type="ECO:0000313" key="3">
    <source>
        <dbReference type="Proteomes" id="UP000663879"/>
    </source>
</evidence>
<dbReference type="SUPFAM" id="SSF56672">
    <property type="entry name" value="DNA/RNA polymerases"/>
    <property type="match status" value="1"/>
</dbReference>
<organism evidence="2 3">
    <name type="scientific">Brachionus calyciflorus</name>
    <dbReference type="NCBI Taxonomy" id="104777"/>
    <lineage>
        <taxon>Eukaryota</taxon>
        <taxon>Metazoa</taxon>
        <taxon>Spiralia</taxon>
        <taxon>Gnathifera</taxon>
        <taxon>Rotifera</taxon>
        <taxon>Eurotatoria</taxon>
        <taxon>Monogononta</taxon>
        <taxon>Pseudotrocha</taxon>
        <taxon>Ploima</taxon>
        <taxon>Brachionidae</taxon>
        <taxon>Brachionus</taxon>
    </lineage>
</organism>
<reference evidence="2" key="1">
    <citation type="submission" date="2021-02" db="EMBL/GenBank/DDBJ databases">
        <authorList>
            <person name="Nowell W R."/>
        </authorList>
    </citation>
    <scope>NUCLEOTIDE SEQUENCE</scope>
    <source>
        <strain evidence="2">Ploen Becks lab</strain>
    </source>
</reference>
<feature type="domain" description="Reverse transcriptase" evidence="1">
    <location>
        <begin position="1"/>
        <end position="146"/>
    </location>
</feature>
<dbReference type="PROSITE" id="PS50878">
    <property type="entry name" value="RT_POL"/>
    <property type="match status" value="1"/>
</dbReference>
<dbReference type="Pfam" id="PF00078">
    <property type="entry name" value="RVT_1"/>
    <property type="match status" value="1"/>
</dbReference>
<evidence type="ECO:0000313" key="2">
    <source>
        <dbReference type="EMBL" id="CAF1014142.1"/>
    </source>
</evidence>
<dbReference type="OrthoDB" id="6776488at2759"/>
<accession>A0A814HS60</accession>
<proteinExistence type="predicted"/>
<gene>
    <name evidence="2" type="ORF">OXX778_LOCUS17043</name>
</gene>
<name>A0A814HS60_9BILA</name>
<dbReference type="Proteomes" id="UP000663879">
    <property type="component" value="Unassembled WGS sequence"/>
</dbReference>
<keyword evidence="3" id="KW-1185">Reference proteome</keyword>
<comment type="caution">
    <text evidence="2">The sequence shown here is derived from an EMBL/GenBank/DDBJ whole genome shotgun (WGS) entry which is preliminary data.</text>
</comment>
<dbReference type="AlphaFoldDB" id="A0A814HS60"/>
<dbReference type="InterPro" id="IPR043502">
    <property type="entry name" value="DNA/RNA_pol_sf"/>
</dbReference>
<dbReference type="PANTHER" id="PTHR33332">
    <property type="entry name" value="REVERSE TRANSCRIPTASE DOMAIN-CONTAINING PROTEIN"/>
    <property type="match status" value="1"/>
</dbReference>
<dbReference type="InterPro" id="IPR000477">
    <property type="entry name" value="RT_dom"/>
</dbReference>
<protein>
    <recommendedName>
        <fullName evidence="1">Reverse transcriptase domain-containing protein</fullName>
    </recommendedName>
</protein>
<sequence>MNQVLRNRTISLYIFIDFKKAFDTVHSRILLMKLKKYGFDENALKLIANYFQNRQQFVKLEANSSSLKPIKLGVPQGSILGPLLFLIFINDLVHYLTNYRVKIFADDTTLSLTNSGLPELLKELNNSVKNITEWCSFNRIDINWSK</sequence>
<evidence type="ECO:0000259" key="1">
    <source>
        <dbReference type="PROSITE" id="PS50878"/>
    </source>
</evidence>
<dbReference type="EMBL" id="CAJNOC010004230">
    <property type="protein sequence ID" value="CAF1014142.1"/>
    <property type="molecule type" value="Genomic_DNA"/>
</dbReference>